<reference evidence="2" key="1">
    <citation type="submission" date="2022-11" db="UniProtKB">
        <authorList>
            <consortium name="WormBaseParasite"/>
        </authorList>
    </citation>
    <scope>IDENTIFICATION</scope>
</reference>
<organism evidence="1 2">
    <name type="scientific">Panagrolaimus sp. ES5</name>
    <dbReference type="NCBI Taxonomy" id="591445"/>
    <lineage>
        <taxon>Eukaryota</taxon>
        <taxon>Metazoa</taxon>
        <taxon>Ecdysozoa</taxon>
        <taxon>Nematoda</taxon>
        <taxon>Chromadorea</taxon>
        <taxon>Rhabditida</taxon>
        <taxon>Tylenchina</taxon>
        <taxon>Panagrolaimomorpha</taxon>
        <taxon>Panagrolaimoidea</taxon>
        <taxon>Panagrolaimidae</taxon>
        <taxon>Panagrolaimus</taxon>
    </lineage>
</organism>
<sequence>MFYFPGKRECKSDSPQKVIRRSPRKSSTLKRPSDSSFISPIKKRRNLDFSTKAIPSTSKLSVIENDTLLLSEEGRKIKCAETGATPTKSSSTISAAAATNSNTDESINLLSPCKNWAPLIGRNASPKKTPQKKPFIFNPKTPPSPIKLLGKSITCRNIKFLMDVKTPEKCVKIEEEQLEEFADEKPENAKPPRIPSERKKKSSDSNFVKINLRKRNYVKGKTSKFNKKKWLKYKKRT</sequence>
<proteinExistence type="predicted"/>
<protein>
    <submittedName>
        <fullName evidence="2">Uncharacterized protein</fullName>
    </submittedName>
</protein>
<dbReference type="Proteomes" id="UP000887579">
    <property type="component" value="Unplaced"/>
</dbReference>
<name>A0AC34FMU6_9BILA</name>
<dbReference type="WBParaSite" id="ES5_v2.g18775.t1">
    <property type="protein sequence ID" value="ES5_v2.g18775.t1"/>
    <property type="gene ID" value="ES5_v2.g18775"/>
</dbReference>
<evidence type="ECO:0000313" key="2">
    <source>
        <dbReference type="WBParaSite" id="ES5_v2.g18775.t1"/>
    </source>
</evidence>
<accession>A0AC34FMU6</accession>
<evidence type="ECO:0000313" key="1">
    <source>
        <dbReference type="Proteomes" id="UP000887579"/>
    </source>
</evidence>